<comment type="caution">
    <text evidence="1">The sequence shown here is derived from an EMBL/GenBank/DDBJ whole genome shotgun (WGS) entry which is preliminary data.</text>
</comment>
<name>A0ABT3K2F0_9PROT</name>
<proteinExistence type="predicted"/>
<dbReference type="RefSeq" id="WP_171790757.1">
    <property type="nucleotide sequence ID" value="NZ_JABJWD010000054.1"/>
</dbReference>
<gene>
    <name evidence="1" type="ORF">NO263_03230</name>
</gene>
<organism evidence="1 2">
    <name type="scientific">Gluconacetobacter entanii</name>
    <dbReference type="NCBI Taxonomy" id="108528"/>
    <lineage>
        <taxon>Bacteria</taxon>
        <taxon>Pseudomonadati</taxon>
        <taxon>Pseudomonadota</taxon>
        <taxon>Alphaproteobacteria</taxon>
        <taxon>Acetobacterales</taxon>
        <taxon>Acetobacteraceae</taxon>
        <taxon>Gluconacetobacter</taxon>
    </lineage>
</organism>
<reference evidence="1 2" key="1">
    <citation type="submission" date="2022-07" db="EMBL/GenBank/DDBJ databases">
        <title>Genome stability of Gluconacetobacter entanii AV429.</title>
        <authorList>
            <person name="Trcek J."/>
            <person name="Cepec E."/>
        </authorList>
    </citation>
    <scope>NUCLEOTIDE SEQUENCE [LARGE SCALE GENOMIC DNA]</scope>
    <source>
        <strain evidence="1 2">AV429_2022</strain>
    </source>
</reference>
<accession>A0ABT3K2F0</accession>
<evidence type="ECO:0000313" key="2">
    <source>
        <dbReference type="Proteomes" id="UP001526337"/>
    </source>
</evidence>
<dbReference type="Proteomes" id="UP001526337">
    <property type="component" value="Unassembled WGS sequence"/>
</dbReference>
<dbReference type="EMBL" id="JANGSQ010000084">
    <property type="protein sequence ID" value="MCW4589587.1"/>
    <property type="molecule type" value="Genomic_DNA"/>
</dbReference>
<protein>
    <submittedName>
        <fullName evidence="1">Uncharacterized protein</fullName>
    </submittedName>
</protein>
<sequence length="59" mass="6699">MTFDSFLIFVKELVFMRSATDMSARADMEDACRACFAQRMSISDTANHLIEMDQVEEAA</sequence>
<keyword evidence="2" id="KW-1185">Reference proteome</keyword>
<evidence type="ECO:0000313" key="1">
    <source>
        <dbReference type="EMBL" id="MCW4589587.1"/>
    </source>
</evidence>